<dbReference type="Pfam" id="PF17921">
    <property type="entry name" value="Integrase_H2C2"/>
    <property type="match status" value="1"/>
</dbReference>
<dbReference type="Gene3D" id="1.10.340.70">
    <property type="match status" value="1"/>
</dbReference>
<protein>
    <recommendedName>
        <fullName evidence="1">Integrase zinc-binding domain-containing protein</fullName>
    </recommendedName>
</protein>
<gene>
    <name evidence="2" type="ORF">Pmani_000307</name>
</gene>
<organism evidence="2 3">
    <name type="scientific">Petrolisthes manimaculis</name>
    <dbReference type="NCBI Taxonomy" id="1843537"/>
    <lineage>
        <taxon>Eukaryota</taxon>
        <taxon>Metazoa</taxon>
        <taxon>Ecdysozoa</taxon>
        <taxon>Arthropoda</taxon>
        <taxon>Crustacea</taxon>
        <taxon>Multicrustacea</taxon>
        <taxon>Malacostraca</taxon>
        <taxon>Eumalacostraca</taxon>
        <taxon>Eucarida</taxon>
        <taxon>Decapoda</taxon>
        <taxon>Pleocyemata</taxon>
        <taxon>Anomura</taxon>
        <taxon>Galatheoidea</taxon>
        <taxon>Porcellanidae</taxon>
        <taxon>Petrolisthes</taxon>
    </lineage>
</organism>
<dbReference type="EMBL" id="JAWZYT010000023">
    <property type="protein sequence ID" value="KAK4329272.1"/>
    <property type="molecule type" value="Genomic_DNA"/>
</dbReference>
<sequence>MEWRKQAIEEPNILQNDLQFWRERLSPKCINGNSGSLVQRRKNVVIICDSQSVLQALSSPRPVCSRVVRDILCQLAHAHDVSLVILFVWMPGSHIELAGNGMADGLARAPCMLDEGDMAAEPSLRCQRNTIYSAEFAMTIVVSVFSATMEFATEMDEVEEFLRTNKYPVHVGNDKGKKANFRRKYRAFVIQDECLNFVHKPDRRDLTEIRFLGVIKDQQYQLDIVLASHRGAGDSDEAVALGGHVGRDKVIDRIMQRYWWRNVTSDVVETIKTCLRCHPQANGLVERNNRTVQNFLLRTLSDRHENWDKCLHGVLFALRQAGLISDISEIRPVFSSLGKNLLSPFQTIAIFKEPQVRTIKSRTTC</sequence>
<dbReference type="InterPro" id="IPR036397">
    <property type="entry name" value="RNaseH_sf"/>
</dbReference>
<dbReference type="InterPro" id="IPR041588">
    <property type="entry name" value="Integrase_H2C2"/>
</dbReference>
<dbReference type="Proteomes" id="UP001292094">
    <property type="component" value="Unassembled WGS sequence"/>
</dbReference>
<dbReference type="InterPro" id="IPR012337">
    <property type="entry name" value="RNaseH-like_sf"/>
</dbReference>
<accession>A0AAE1QQ26</accession>
<keyword evidence="3" id="KW-1185">Reference proteome</keyword>
<name>A0AAE1QQ26_9EUCA</name>
<evidence type="ECO:0000259" key="1">
    <source>
        <dbReference type="Pfam" id="PF17921"/>
    </source>
</evidence>
<dbReference type="AlphaFoldDB" id="A0AAE1QQ26"/>
<dbReference type="SUPFAM" id="SSF53098">
    <property type="entry name" value="Ribonuclease H-like"/>
    <property type="match status" value="1"/>
</dbReference>
<dbReference type="Gene3D" id="3.30.420.10">
    <property type="entry name" value="Ribonuclease H-like superfamily/Ribonuclease H"/>
    <property type="match status" value="1"/>
</dbReference>
<evidence type="ECO:0000313" key="3">
    <source>
        <dbReference type="Proteomes" id="UP001292094"/>
    </source>
</evidence>
<comment type="caution">
    <text evidence="2">The sequence shown here is derived from an EMBL/GenBank/DDBJ whole genome shotgun (WGS) entry which is preliminary data.</text>
</comment>
<reference evidence="2" key="1">
    <citation type="submission" date="2023-11" db="EMBL/GenBank/DDBJ databases">
        <title>Genome assemblies of two species of porcelain crab, Petrolisthes cinctipes and Petrolisthes manimaculis (Anomura: Porcellanidae).</title>
        <authorList>
            <person name="Angst P."/>
        </authorList>
    </citation>
    <scope>NUCLEOTIDE SEQUENCE</scope>
    <source>
        <strain evidence="2">PB745_02</strain>
        <tissue evidence="2">Gill</tissue>
    </source>
</reference>
<feature type="domain" description="Integrase zinc-binding" evidence="1">
    <location>
        <begin position="241"/>
        <end position="278"/>
    </location>
</feature>
<dbReference type="GO" id="GO:0003676">
    <property type="term" value="F:nucleic acid binding"/>
    <property type="evidence" value="ECO:0007669"/>
    <property type="project" value="InterPro"/>
</dbReference>
<proteinExistence type="predicted"/>
<evidence type="ECO:0000313" key="2">
    <source>
        <dbReference type="EMBL" id="KAK4329272.1"/>
    </source>
</evidence>